<name>A0ACB8SXA2_9AGAM</name>
<reference evidence="1" key="1">
    <citation type="submission" date="2021-03" db="EMBL/GenBank/DDBJ databases">
        <authorList>
            <consortium name="DOE Joint Genome Institute"/>
            <person name="Ahrendt S."/>
            <person name="Looney B.P."/>
            <person name="Miyauchi S."/>
            <person name="Morin E."/>
            <person name="Drula E."/>
            <person name="Courty P.E."/>
            <person name="Chicoki N."/>
            <person name="Fauchery L."/>
            <person name="Kohler A."/>
            <person name="Kuo A."/>
            <person name="Labutti K."/>
            <person name="Pangilinan J."/>
            <person name="Lipzen A."/>
            <person name="Riley R."/>
            <person name="Andreopoulos W."/>
            <person name="He G."/>
            <person name="Johnson J."/>
            <person name="Barry K.W."/>
            <person name="Grigoriev I.V."/>
            <person name="Nagy L."/>
            <person name="Hibbett D."/>
            <person name="Henrissat B."/>
            <person name="Matheny P.B."/>
            <person name="Labbe J."/>
            <person name="Martin F."/>
        </authorList>
    </citation>
    <scope>NUCLEOTIDE SEQUENCE</scope>
    <source>
        <strain evidence="1">HHB10654</strain>
    </source>
</reference>
<gene>
    <name evidence="1" type="ORF">BV25DRAFT_1806088</name>
</gene>
<sequence length="85" mass="9533">MALSRATLRINNRTRRTVISSLFGLTFFASVVTVSASDALPCPAHPLRKRYADGESSGEEHNVIATVDKRPKRWIEEKHPNSRDV</sequence>
<proteinExistence type="predicted"/>
<dbReference type="Proteomes" id="UP000814140">
    <property type="component" value="Unassembled WGS sequence"/>
</dbReference>
<evidence type="ECO:0000313" key="2">
    <source>
        <dbReference type="Proteomes" id="UP000814140"/>
    </source>
</evidence>
<reference evidence="1" key="2">
    <citation type="journal article" date="2022" name="New Phytol.">
        <title>Evolutionary transition to the ectomycorrhizal habit in the genomes of a hyperdiverse lineage of mushroom-forming fungi.</title>
        <authorList>
            <person name="Looney B."/>
            <person name="Miyauchi S."/>
            <person name="Morin E."/>
            <person name="Drula E."/>
            <person name="Courty P.E."/>
            <person name="Kohler A."/>
            <person name="Kuo A."/>
            <person name="LaButti K."/>
            <person name="Pangilinan J."/>
            <person name="Lipzen A."/>
            <person name="Riley R."/>
            <person name="Andreopoulos W."/>
            <person name="He G."/>
            <person name="Johnson J."/>
            <person name="Nolan M."/>
            <person name="Tritt A."/>
            <person name="Barry K.W."/>
            <person name="Grigoriev I.V."/>
            <person name="Nagy L.G."/>
            <person name="Hibbett D."/>
            <person name="Henrissat B."/>
            <person name="Matheny P.B."/>
            <person name="Labbe J."/>
            <person name="Martin F.M."/>
        </authorList>
    </citation>
    <scope>NUCLEOTIDE SEQUENCE</scope>
    <source>
        <strain evidence="1">HHB10654</strain>
    </source>
</reference>
<comment type="caution">
    <text evidence="1">The sequence shown here is derived from an EMBL/GenBank/DDBJ whole genome shotgun (WGS) entry which is preliminary data.</text>
</comment>
<protein>
    <submittedName>
        <fullName evidence="1">Uncharacterized protein</fullName>
    </submittedName>
</protein>
<evidence type="ECO:0000313" key="1">
    <source>
        <dbReference type="EMBL" id="KAI0061224.1"/>
    </source>
</evidence>
<keyword evidence="2" id="KW-1185">Reference proteome</keyword>
<accession>A0ACB8SXA2</accession>
<organism evidence="1 2">
    <name type="scientific">Artomyces pyxidatus</name>
    <dbReference type="NCBI Taxonomy" id="48021"/>
    <lineage>
        <taxon>Eukaryota</taxon>
        <taxon>Fungi</taxon>
        <taxon>Dikarya</taxon>
        <taxon>Basidiomycota</taxon>
        <taxon>Agaricomycotina</taxon>
        <taxon>Agaricomycetes</taxon>
        <taxon>Russulales</taxon>
        <taxon>Auriscalpiaceae</taxon>
        <taxon>Artomyces</taxon>
    </lineage>
</organism>
<dbReference type="EMBL" id="MU277214">
    <property type="protein sequence ID" value="KAI0061224.1"/>
    <property type="molecule type" value="Genomic_DNA"/>
</dbReference>